<evidence type="ECO:0000313" key="5">
    <source>
        <dbReference type="EMBL" id="QBZ66349.1"/>
    </source>
</evidence>
<dbReference type="Pfam" id="PF06738">
    <property type="entry name" value="ThrE"/>
    <property type="match status" value="1"/>
</dbReference>
<feature type="compositionally biased region" description="Polar residues" evidence="2">
    <location>
        <begin position="344"/>
        <end position="365"/>
    </location>
</feature>
<reference evidence="5 6" key="1">
    <citation type="journal article" date="2019" name="Mol. Biol. Evol.">
        <title>Blast fungal genomes show frequent chromosomal changes, gene gains and losses, and effector gene turnover.</title>
        <authorList>
            <person name="Gomez Luciano L.B."/>
            <person name="Jason Tsai I."/>
            <person name="Chuma I."/>
            <person name="Tosa Y."/>
            <person name="Chen Y.H."/>
            <person name="Li J.Y."/>
            <person name="Li M.Y."/>
            <person name="Jade Lu M.Y."/>
            <person name="Nakayashiki H."/>
            <person name="Li W.H."/>
        </authorList>
    </citation>
    <scope>NUCLEOTIDE SEQUENCE [LARGE SCALE GENOMIC DNA]</scope>
    <source>
        <strain evidence="5">MZ5-1-6</strain>
    </source>
</reference>
<keyword evidence="3" id="KW-1133">Transmembrane helix</keyword>
<feature type="region of interest" description="Disordered" evidence="2">
    <location>
        <begin position="857"/>
        <end position="897"/>
    </location>
</feature>
<keyword evidence="3" id="KW-0812">Transmembrane</keyword>
<dbReference type="InterPro" id="IPR051361">
    <property type="entry name" value="ThrE/Ser_Exporter"/>
</dbReference>
<feature type="domain" description="Threonine/serine exporter-like N-terminal" evidence="4">
    <location>
        <begin position="491"/>
        <end position="734"/>
    </location>
</feature>
<dbReference type="AlphaFoldDB" id="A0A4P7NV80"/>
<evidence type="ECO:0000313" key="6">
    <source>
        <dbReference type="Proteomes" id="UP000294847"/>
    </source>
</evidence>
<evidence type="ECO:0000256" key="2">
    <source>
        <dbReference type="SAM" id="MobiDB-lite"/>
    </source>
</evidence>
<protein>
    <recommendedName>
        <fullName evidence="4">Threonine/serine exporter-like N-terminal domain-containing protein</fullName>
    </recommendedName>
</protein>
<feature type="transmembrane region" description="Helical" evidence="3">
    <location>
        <begin position="757"/>
        <end position="775"/>
    </location>
</feature>
<dbReference type="Proteomes" id="UP000294847">
    <property type="component" value="Chromosome 7"/>
</dbReference>
<feature type="compositionally biased region" description="Basic and acidic residues" evidence="2">
    <location>
        <begin position="156"/>
        <end position="194"/>
    </location>
</feature>
<feature type="transmembrane region" description="Helical" evidence="3">
    <location>
        <begin position="984"/>
        <end position="1009"/>
    </location>
</feature>
<comment type="similarity">
    <text evidence="1">Belongs to the ThrE exporter (TC 2.A.79) family.</text>
</comment>
<feature type="region of interest" description="Disordered" evidence="2">
    <location>
        <begin position="340"/>
        <end position="408"/>
    </location>
</feature>
<organism evidence="5 6">
    <name type="scientific">Pyricularia oryzae</name>
    <name type="common">Rice blast fungus</name>
    <name type="synonym">Magnaporthe oryzae</name>
    <dbReference type="NCBI Taxonomy" id="318829"/>
    <lineage>
        <taxon>Eukaryota</taxon>
        <taxon>Fungi</taxon>
        <taxon>Dikarya</taxon>
        <taxon>Ascomycota</taxon>
        <taxon>Pezizomycotina</taxon>
        <taxon>Sordariomycetes</taxon>
        <taxon>Sordariomycetidae</taxon>
        <taxon>Magnaporthales</taxon>
        <taxon>Pyriculariaceae</taxon>
        <taxon>Pyricularia</taxon>
    </lineage>
</organism>
<feature type="compositionally biased region" description="Polar residues" evidence="2">
    <location>
        <begin position="423"/>
        <end position="433"/>
    </location>
</feature>
<dbReference type="GO" id="GO:0022857">
    <property type="term" value="F:transmembrane transporter activity"/>
    <property type="evidence" value="ECO:0007669"/>
    <property type="project" value="InterPro"/>
</dbReference>
<feature type="transmembrane region" description="Helical" evidence="3">
    <location>
        <begin position="624"/>
        <end position="641"/>
    </location>
</feature>
<feature type="transmembrane region" description="Helical" evidence="3">
    <location>
        <begin position="675"/>
        <end position="694"/>
    </location>
</feature>
<feature type="compositionally biased region" description="Polar residues" evidence="2">
    <location>
        <begin position="51"/>
        <end position="66"/>
    </location>
</feature>
<feature type="compositionally biased region" description="Pro residues" evidence="2">
    <location>
        <begin position="73"/>
        <end position="86"/>
    </location>
</feature>
<feature type="region of interest" description="Disordered" evidence="2">
    <location>
        <begin position="1"/>
        <end position="291"/>
    </location>
</feature>
<name>A0A4P7NV80_PYROR</name>
<feature type="compositionally biased region" description="Basic residues" evidence="2">
    <location>
        <begin position="246"/>
        <end position="255"/>
    </location>
</feature>
<feature type="region of interest" description="Disordered" evidence="2">
    <location>
        <begin position="423"/>
        <end position="477"/>
    </location>
</feature>
<feature type="transmembrane region" description="Helical" evidence="3">
    <location>
        <begin position="647"/>
        <end position="668"/>
    </location>
</feature>
<feature type="transmembrane region" description="Helical" evidence="3">
    <location>
        <begin position="901"/>
        <end position="924"/>
    </location>
</feature>
<evidence type="ECO:0000256" key="3">
    <source>
        <dbReference type="SAM" id="Phobius"/>
    </source>
</evidence>
<dbReference type="PANTHER" id="PTHR31082">
    <property type="entry name" value="PHEROMONE-REGULATED MEMBRANE PROTEIN 10"/>
    <property type="match status" value="1"/>
</dbReference>
<dbReference type="EMBL" id="CP034210">
    <property type="protein sequence ID" value="QBZ66349.1"/>
    <property type="molecule type" value="Genomic_DNA"/>
</dbReference>
<gene>
    <name evidence="5" type="ORF">PoMZ_13324</name>
</gene>
<dbReference type="PANTHER" id="PTHR31082:SF4">
    <property type="entry name" value="PHEROMONE-REGULATED MEMBRANE PROTEIN 10"/>
    <property type="match status" value="1"/>
</dbReference>
<accession>A0A4P7NV80</accession>
<sequence>MASSETAGDPSRDASPSATTGASTPRRKEKKRVGFHRNEGDGPTSIVVDDGTSQQQILTLQPTAATGGSPDPFTTPRPSPPEPSAPPQEAGSPITPTGAPDASELRRALTKILTTQDEAQDDRGRQGRSSSVGPSNAAPPEPAVFKSPQRPMRPVLRRDTSYDVHEERVKADLAEMYTGEREQRSRQAARERAHNLAVRVENYASPHASHRPSLDSEDDLEAGARAVRSTAVDGDGNPENTQQNVRPRKLQRKNSHLAPEVLEPAKNLVRAHTKRAQKHKRTASSETQPDGYFAFQPASEARSGAVTPEPVQPYVQDYVPKPNRYHGGILGSLLKLYNEGTGSGSNSRASTPAHTPQHSPPGSNAPSTPGSPRPSRPSSAIWSGLHAGGSPGPGNAGGDFKTHHKSHSTSSLALGELIKSSSTLMAPGSSTSGKGFADRVRQSGQSAKRRSGIFGGTDSPKPAKLKKPKQTKGDQHLRITRHIAKILSRHRYVLKLCRALMMYGAPTHRLEEFLTMSARILEIEGQFLYLPGCMIISFDDSATHTTEVKIVRQKHGLNLGKLRDVHTIYKEVVHDLIGVEEATTRLDEILKQDVKFGDWARIPIYGLASASVAPFAFGGRLIDLPIIFGLGCLLGWMQLILAPSNYLYANVFEITAAIVTSFLARMFGSIRGGELFCFSAMAQSSIALILPGYMVLSAALELQSHNIVAGSVRMVYAMIYTLFLGYGMTIGTAIYGIIDREGATSSTRCNGGIDTDWYFLFVVIFTVCLCIINQAKWKQMPVMVAISMLGYVVNLYSATAFPGGQISNMLGAFTIGILANMYSRLGRHVYNYYLDFLDWWDVKVRPRFQSASRRRNGVASGGYEKGATESVPPSPSFGPTSTEKPAEDSGEPADTERRRNVGYGLAAAAMLPGIFVQVPGGLAAGGSLLAGLSTANQITRSNSTITTVVNGTLVNVTAPSGRGIDPASAALGLGSNLNSTAFSVLFNVIQVAIGITVGLFLSSLVVYPFGKRRSGLLSF</sequence>
<evidence type="ECO:0000256" key="1">
    <source>
        <dbReference type="ARBA" id="ARBA00034125"/>
    </source>
</evidence>
<feature type="compositionally biased region" description="Gly residues" evidence="2">
    <location>
        <begin position="386"/>
        <end position="397"/>
    </location>
</feature>
<dbReference type="InterPro" id="IPR010619">
    <property type="entry name" value="ThrE-like_N"/>
</dbReference>
<feature type="transmembrane region" description="Helical" evidence="3">
    <location>
        <begin position="714"/>
        <end position="737"/>
    </location>
</feature>
<evidence type="ECO:0000259" key="4">
    <source>
        <dbReference type="Pfam" id="PF06738"/>
    </source>
</evidence>
<feature type="compositionally biased region" description="Basic residues" evidence="2">
    <location>
        <begin position="25"/>
        <end position="35"/>
    </location>
</feature>
<feature type="compositionally biased region" description="Polar residues" evidence="2">
    <location>
        <begin position="14"/>
        <end position="23"/>
    </location>
</feature>
<proteinExistence type="inferred from homology"/>
<keyword evidence="3" id="KW-0472">Membrane</keyword>
<feature type="compositionally biased region" description="Basic residues" evidence="2">
    <location>
        <begin position="269"/>
        <end position="282"/>
    </location>
</feature>